<organism evidence="1 2">
    <name type="scientific">Mycobacterium gordonae</name>
    <dbReference type="NCBI Taxonomy" id="1778"/>
    <lineage>
        <taxon>Bacteria</taxon>
        <taxon>Bacillati</taxon>
        <taxon>Actinomycetota</taxon>
        <taxon>Actinomycetes</taxon>
        <taxon>Mycobacteriales</taxon>
        <taxon>Mycobacteriaceae</taxon>
        <taxon>Mycobacterium</taxon>
    </lineage>
</organism>
<protein>
    <submittedName>
        <fullName evidence="1">Uncharacterized protein</fullName>
    </submittedName>
</protein>
<comment type="caution">
    <text evidence="1">The sequence shown here is derived from an EMBL/GenBank/DDBJ whole genome shotgun (WGS) entry which is preliminary data.</text>
</comment>
<evidence type="ECO:0000313" key="2">
    <source>
        <dbReference type="Proteomes" id="UP000051677"/>
    </source>
</evidence>
<dbReference type="Proteomes" id="UP000051677">
    <property type="component" value="Unassembled WGS sequence"/>
</dbReference>
<reference evidence="1 2" key="1">
    <citation type="submission" date="2015-10" db="EMBL/GenBank/DDBJ databases">
        <title>Mycobacterium gordonae draft genome assembly.</title>
        <authorList>
            <person name="Ustinova V."/>
            <person name="Smirnova T."/>
            <person name="Blagodatskikh K."/>
            <person name="Varlamov D."/>
            <person name="Larionova E."/>
            <person name="Chernousova L."/>
        </authorList>
    </citation>
    <scope>NUCLEOTIDE SEQUENCE [LARGE SCALE GENOMIC DNA]</scope>
    <source>
        <strain evidence="1 2">CTRI 14-8773</strain>
    </source>
</reference>
<gene>
    <name evidence="1" type="ORF">AO501_20660</name>
</gene>
<proteinExistence type="predicted"/>
<evidence type="ECO:0000313" key="1">
    <source>
        <dbReference type="EMBL" id="KQH79978.1"/>
    </source>
</evidence>
<sequence length="281" mass="30940">MFRSESGSATETVFMSNEGFGYIPARVFVPRSARLLTVDPLVDNAFREKWFGWLDPARVLVEYARLRSRGGARLVAAATTSKVVDALREFGVEHASCPRDYNELLPAPPVLDDMHAHRLAVQWPDLFPRITRLADWNGGAVLNRVMVPLVMEMMDGVQHGGGGVDCPPPLRQMWDVLGSGDVIPQKAWDDFHLEARLYYTTTSSNPGRDVEADTSGRVVYQAEWLVARTMEVVGGWAHQPPSLADMAYAAAAACVGDFAATLEPMLRPLEDEAAGEARANR</sequence>
<dbReference type="EMBL" id="LKTM01000054">
    <property type="protein sequence ID" value="KQH79978.1"/>
    <property type="molecule type" value="Genomic_DNA"/>
</dbReference>
<dbReference type="AlphaFoldDB" id="A0A0Q2LW60"/>
<accession>A0A0Q2LW60</accession>
<name>A0A0Q2LW60_MYCGO</name>